<accession>M4VEI4</accession>
<dbReference type="Proteomes" id="UP000011932">
    <property type="component" value="Chromosome"/>
</dbReference>
<sequence>MRHKAMQRVDVYKNLKDILLDKIEFKENENFLYLAEEAEEEDQNSTNSAFSSKWTGYKESEEKERLFAMQSKWYLELYGFVTEDEFADFLKDKKYIFDAGCGMGNKAAWMANLAPHALVVAMDFSAAAKIAAHNYAHVPNLFFIQGDIAKPTFRDGAIDYVSCDQVIMHTQDPEKTFAELRRVTAPTGEFACYFYAKKALPRELLDDYFRTQCKNMSHDEIMEMSKQITEFGKRLSELNVQVDVPEIPALGIKGGMIDVQRLIYWNFMKCYWNENLGRETSDLINFDWYSPSNARRYSREEVEAIVNDNNMNVVSFHVEEACYSGRFAKKMA</sequence>
<dbReference type="InterPro" id="IPR029063">
    <property type="entry name" value="SAM-dependent_MTases_sf"/>
</dbReference>
<dbReference type="Pfam" id="PF08241">
    <property type="entry name" value="Methyltransf_11"/>
    <property type="match status" value="1"/>
</dbReference>
<dbReference type="GO" id="GO:0008757">
    <property type="term" value="F:S-adenosylmethionine-dependent methyltransferase activity"/>
    <property type="evidence" value="ECO:0007669"/>
    <property type="project" value="InterPro"/>
</dbReference>
<dbReference type="CDD" id="cd02440">
    <property type="entry name" value="AdoMet_MTases"/>
    <property type="match status" value="1"/>
</dbReference>
<name>M4VEI4_9BACT</name>
<evidence type="ECO:0000313" key="2">
    <source>
        <dbReference type="EMBL" id="AGH97792.1"/>
    </source>
</evidence>
<feature type="domain" description="Methyltransferase type 11" evidence="1">
    <location>
        <begin position="98"/>
        <end position="192"/>
    </location>
</feature>
<proteinExistence type="predicted"/>
<organism evidence="2 3">
    <name type="scientific">Micavibrio aeruginosavorus EPB</name>
    <dbReference type="NCBI Taxonomy" id="349215"/>
    <lineage>
        <taxon>Bacteria</taxon>
        <taxon>Pseudomonadati</taxon>
        <taxon>Bdellovibrionota</taxon>
        <taxon>Bdellovibrionia</taxon>
        <taxon>Bdellovibrionales</taxon>
        <taxon>Pseudobdellovibrionaceae</taxon>
        <taxon>Micavibrio</taxon>
    </lineage>
</organism>
<dbReference type="STRING" id="349215.A11S_972"/>
<dbReference type="HOGENOM" id="CLU_063024_0_0_5"/>
<dbReference type="Gene3D" id="3.40.50.150">
    <property type="entry name" value="Vaccinia Virus protein VP39"/>
    <property type="match status" value="1"/>
</dbReference>
<dbReference type="PANTHER" id="PTHR43591:SF24">
    <property type="entry name" value="2-METHOXY-6-POLYPRENYL-1,4-BENZOQUINOL METHYLASE, MITOCHONDRIAL"/>
    <property type="match status" value="1"/>
</dbReference>
<dbReference type="PANTHER" id="PTHR43591">
    <property type="entry name" value="METHYLTRANSFERASE"/>
    <property type="match status" value="1"/>
</dbReference>
<reference evidence="2 3" key="1">
    <citation type="journal article" date="2013" name="ISME J.">
        <title>By their genes ye shall know them: genomic signatures of predatory bacteria.</title>
        <authorList>
            <person name="Pasternak Z."/>
            <person name="Pietrokovski S."/>
            <person name="Rotem O."/>
            <person name="Gophna U."/>
            <person name="Lurie-Weinberger M.N."/>
            <person name="Jurkevitch E."/>
        </authorList>
    </citation>
    <scope>NUCLEOTIDE SEQUENCE [LARGE SCALE GENOMIC DNA]</scope>
    <source>
        <strain evidence="2">EPB</strain>
    </source>
</reference>
<dbReference type="KEGG" id="man:A11S_972"/>
<dbReference type="InterPro" id="IPR013216">
    <property type="entry name" value="Methyltransf_11"/>
</dbReference>
<dbReference type="EMBL" id="CP003538">
    <property type="protein sequence ID" value="AGH97792.1"/>
    <property type="molecule type" value="Genomic_DNA"/>
</dbReference>
<evidence type="ECO:0000313" key="3">
    <source>
        <dbReference type="Proteomes" id="UP000011932"/>
    </source>
</evidence>
<gene>
    <name evidence="2" type="ORF">A11S_972</name>
</gene>
<dbReference type="AlphaFoldDB" id="M4VEI4"/>
<protein>
    <recommendedName>
        <fullName evidence="1">Methyltransferase type 11 domain-containing protein</fullName>
    </recommendedName>
</protein>
<dbReference type="SUPFAM" id="SSF53335">
    <property type="entry name" value="S-adenosyl-L-methionine-dependent methyltransferases"/>
    <property type="match status" value="1"/>
</dbReference>
<evidence type="ECO:0000259" key="1">
    <source>
        <dbReference type="Pfam" id="PF08241"/>
    </source>
</evidence>